<comment type="caution">
    <text evidence="2">The sequence shown here is derived from an EMBL/GenBank/DDBJ whole genome shotgun (WGS) entry which is preliminary data.</text>
</comment>
<name>A0A6A4V5F9_AMPAM</name>
<gene>
    <name evidence="2" type="primary">unc80_3</name>
    <name evidence="2" type="ORF">FJT64_014739</name>
</gene>
<proteinExistence type="predicted"/>
<reference evidence="2 3" key="1">
    <citation type="submission" date="2019-07" db="EMBL/GenBank/DDBJ databases">
        <title>Draft genome assembly of a fouling barnacle, Amphibalanus amphitrite (Darwin, 1854): The first reference genome for Thecostraca.</title>
        <authorList>
            <person name="Kim W."/>
        </authorList>
    </citation>
    <scope>NUCLEOTIDE SEQUENCE [LARGE SCALE GENOMIC DNA]</scope>
    <source>
        <strain evidence="2">SNU_AA5</strain>
        <tissue evidence="2">Soma without cirri and trophi</tissue>
    </source>
</reference>
<dbReference type="Proteomes" id="UP000440578">
    <property type="component" value="Unassembled WGS sequence"/>
</dbReference>
<accession>A0A6A4V5F9</accession>
<keyword evidence="3" id="KW-1185">Reference proteome</keyword>
<sequence>MTNDGTEEDLPRKRSNSLPVPKIEVSLYQSPETKRREAASRDAPPPSPEPKYSGEFMASPTGGPLHKRSASERGRKGKTRMADFRAFVETKLKSRSQTMLERLSGDGRRGSASGNYPVGDCHASFLFFSFATLHFGISSILYPHSKNYSIQNFIPCQV</sequence>
<evidence type="ECO:0000313" key="2">
    <source>
        <dbReference type="EMBL" id="KAF0286804.1"/>
    </source>
</evidence>
<evidence type="ECO:0000256" key="1">
    <source>
        <dbReference type="SAM" id="MobiDB-lite"/>
    </source>
</evidence>
<feature type="region of interest" description="Disordered" evidence="1">
    <location>
        <begin position="1"/>
        <end position="83"/>
    </location>
</feature>
<dbReference type="AlphaFoldDB" id="A0A6A4V5F9"/>
<dbReference type="OrthoDB" id="5584001at2759"/>
<feature type="compositionally biased region" description="Basic and acidic residues" evidence="1">
    <location>
        <begin position="69"/>
        <end position="83"/>
    </location>
</feature>
<protein>
    <submittedName>
        <fullName evidence="2">Protein unc-80</fullName>
    </submittedName>
</protein>
<dbReference type="EMBL" id="VIIS01002228">
    <property type="protein sequence ID" value="KAF0286804.1"/>
    <property type="molecule type" value="Genomic_DNA"/>
</dbReference>
<evidence type="ECO:0000313" key="3">
    <source>
        <dbReference type="Proteomes" id="UP000440578"/>
    </source>
</evidence>
<organism evidence="2 3">
    <name type="scientific">Amphibalanus amphitrite</name>
    <name type="common">Striped barnacle</name>
    <name type="synonym">Balanus amphitrite</name>
    <dbReference type="NCBI Taxonomy" id="1232801"/>
    <lineage>
        <taxon>Eukaryota</taxon>
        <taxon>Metazoa</taxon>
        <taxon>Ecdysozoa</taxon>
        <taxon>Arthropoda</taxon>
        <taxon>Crustacea</taxon>
        <taxon>Multicrustacea</taxon>
        <taxon>Cirripedia</taxon>
        <taxon>Thoracica</taxon>
        <taxon>Thoracicalcarea</taxon>
        <taxon>Balanomorpha</taxon>
        <taxon>Balanoidea</taxon>
        <taxon>Balanidae</taxon>
        <taxon>Amphibalaninae</taxon>
        <taxon>Amphibalanus</taxon>
    </lineage>
</organism>